<dbReference type="PANTHER" id="PTHR32089:SF112">
    <property type="entry name" value="LYSOZYME-LIKE PROTEIN-RELATED"/>
    <property type="match status" value="1"/>
</dbReference>
<evidence type="ECO:0000259" key="6">
    <source>
        <dbReference type="PROSITE" id="PS50111"/>
    </source>
</evidence>
<dbReference type="PANTHER" id="PTHR32089">
    <property type="entry name" value="METHYL-ACCEPTING CHEMOTAXIS PROTEIN MCPB"/>
    <property type="match status" value="1"/>
</dbReference>
<feature type="transmembrane region" description="Helical" evidence="5">
    <location>
        <begin position="20"/>
        <end position="38"/>
    </location>
</feature>
<keyword evidence="5" id="KW-1133">Transmembrane helix</keyword>
<feature type="domain" description="Methyl-accepting transducer" evidence="6">
    <location>
        <begin position="117"/>
        <end position="353"/>
    </location>
</feature>
<evidence type="ECO:0000313" key="7">
    <source>
        <dbReference type="EMBL" id="AWB66901.1"/>
    </source>
</evidence>
<reference evidence="7 8" key="1">
    <citation type="submission" date="2018-01" db="EMBL/GenBank/DDBJ databases">
        <title>Genome sequence of a Cantenovulum-like bacteria.</title>
        <authorList>
            <person name="Tan W.R."/>
            <person name="Lau N.-S."/>
            <person name="Go F."/>
            <person name="Amirul A.-A.A."/>
        </authorList>
    </citation>
    <scope>NUCLEOTIDE SEQUENCE [LARGE SCALE GENOMIC DNA]</scope>
    <source>
        <strain evidence="7 8">CCB-QB4</strain>
    </source>
</reference>
<comment type="subcellular location">
    <subcellularLocation>
        <location evidence="1">Membrane</location>
    </subcellularLocation>
</comment>
<sequence>MSFLMQPAYFLIKGFGLVRYALLLVLLFVGVVCAGVWLSTDLFIALSVIYLYLFFGAFLRIFSEISEFKHLVRKVDVKDDFDYRTLKFDSLLYTQSFAELLRTYRDMSRINDAYSDRMSEVEHSSAQVIETANQVSSNVRRQSDSTHSTAAAIVEMTQSLAEVNDKIVNVHNAAEQASQVAKQGHDYLTQLHNEIQQVEEEAERTQQEMSTLDKSTETVMRMSESIREISEQTNLLALNASIEAARAGEFGRGFAVVAEEVRALAQRSNETASSIIGSIVDVKEQSQQIVDSMNNVVERSQSCLTQARTVDDVLKQIEQETFSVQEQIGIVSANAEQQKMATQEISEHVELVVEGARSNADIADQAERVASHLKNLTQLA</sequence>
<accession>A0A2S0VRQ4</accession>
<feature type="transmembrane region" description="Helical" evidence="5">
    <location>
        <begin position="44"/>
        <end position="63"/>
    </location>
</feature>
<dbReference type="Pfam" id="PF00015">
    <property type="entry name" value="MCPsignal"/>
    <property type="match status" value="1"/>
</dbReference>
<evidence type="ECO:0000256" key="3">
    <source>
        <dbReference type="PROSITE-ProRule" id="PRU00284"/>
    </source>
</evidence>
<dbReference type="AlphaFoldDB" id="A0A2S0VRQ4"/>
<gene>
    <name evidence="7" type="ORF">C2869_10850</name>
</gene>
<keyword evidence="5" id="KW-0472">Membrane</keyword>
<feature type="coiled-coil region" evidence="4">
    <location>
        <begin position="188"/>
        <end position="215"/>
    </location>
</feature>
<dbReference type="GO" id="GO:0006935">
    <property type="term" value="P:chemotaxis"/>
    <property type="evidence" value="ECO:0007669"/>
    <property type="project" value="UniProtKB-ARBA"/>
</dbReference>
<evidence type="ECO:0000256" key="4">
    <source>
        <dbReference type="SAM" id="Coils"/>
    </source>
</evidence>
<keyword evidence="5" id="KW-0812">Transmembrane</keyword>
<evidence type="ECO:0000256" key="5">
    <source>
        <dbReference type="SAM" id="Phobius"/>
    </source>
</evidence>
<evidence type="ECO:0000313" key="8">
    <source>
        <dbReference type="Proteomes" id="UP000244441"/>
    </source>
</evidence>
<dbReference type="KEGG" id="cate:C2869_10850"/>
<evidence type="ECO:0000256" key="2">
    <source>
        <dbReference type="ARBA" id="ARBA00023224"/>
    </source>
</evidence>
<keyword evidence="4" id="KW-0175">Coiled coil</keyword>
<keyword evidence="8" id="KW-1185">Reference proteome</keyword>
<dbReference type="PROSITE" id="PS50111">
    <property type="entry name" value="CHEMOTAXIS_TRANSDUC_2"/>
    <property type="match status" value="1"/>
</dbReference>
<dbReference type="GO" id="GO:0007165">
    <property type="term" value="P:signal transduction"/>
    <property type="evidence" value="ECO:0007669"/>
    <property type="project" value="UniProtKB-KW"/>
</dbReference>
<protein>
    <submittedName>
        <fullName evidence="7">Chemotaxis protein</fullName>
    </submittedName>
</protein>
<evidence type="ECO:0000256" key="1">
    <source>
        <dbReference type="ARBA" id="ARBA00004370"/>
    </source>
</evidence>
<name>A0A2S0VRQ4_9ALTE</name>
<dbReference type="OrthoDB" id="5697404at2"/>
<organism evidence="7 8">
    <name type="scientific">Saccharobesus litoralis</name>
    <dbReference type="NCBI Taxonomy" id="2172099"/>
    <lineage>
        <taxon>Bacteria</taxon>
        <taxon>Pseudomonadati</taxon>
        <taxon>Pseudomonadota</taxon>
        <taxon>Gammaproteobacteria</taxon>
        <taxon>Alteromonadales</taxon>
        <taxon>Alteromonadaceae</taxon>
        <taxon>Saccharobesus</taxon>
    </lineage>
</organism>
<keyword evidence="2 3" id="KW-0807">Transducer</keyword>
<dbReference type="Gene3D" id="1.10.287.950">
    <property type="entry name" value="Methyl-accepting chemotaxis protein"/>
    <property type="match status" value="1"/>
</dbReference>
<dbReference type="RefSeq" id="WP_108602957.1">
    <property type="nucleotide sequence ID" value="NZ_CP026604.1"/>
</dbReference>
<dbReference type="InterPro" id="IPR004089">
    <property type="entry name" value="MCPsignal_dom"/>
</dbReference>
<proteinExistence type="predicted"/>
<dbReference type="Proteomes" id="UP000244441">
    <property type="component" value="Chromosome"/>
</dbReference>
<dbReference type="GO" id="GO:0016020">
    <property type="term" value="C:membrane"/>
    <property type="evidence" value="ECO:0007669"/>
    <property type="project" value="UniProtKB-SubCell"/>
</dbReference>
<dbReference type="SUPFAM" id="SSF58104">
    <property type="entry name" value="Methyl-accepting chemotaxis protein (MCP) signaling domain"/>
    <property type="match status" value="1"/>
</dbReference>
<dbReference type="EMBL" id="CP026604">
    <property type="protein sequence ID" value="AWB66901.1"/>
    <property type="molecule type" value="Genomic_DNA"/>
</dbReference>
<dbReference type="SMART" id="SM00283">
    <property type="entry name" value="MA"/>
    <property type="match status" value="1"/>
</dbReference>